<protein>
    <submittedName>
        <fullName evidence="1">DUF1203 domain-containing protein</fullName>
    </submittedName>
</protein>
<keyword evidence="2" id="KW-1185">Reference proteome</keyword>
<evidence type="ECO:0000313" key="2">
    <source>
        <dbReference type="Proteomes" id="UP000635142"/>
    </source>
</evidence>
<evidence type="ECO:0000313" key="1">
    <source>
        <dbReference type="EMBL" id="MBD3665585.1"/>
    </source>
</evidence>
<comment type="caution">
    <text evidence="1">The sequence shown here is derived from an EMBL/GenBank/DDBJ whole genome shotgun (WGS) entry which is preliminary data.</text>
</comment>
<sequence>MRRNRIERAGVRRLANWQQRRPLMHIQALPTDLVRHWQAGGADAHGQRPEPAISDGNGNPCRHCLNLIPQGAGYLIVAHRPFHSLQPYAECGPLFVCADACTRFEDHGTLPEALKSSPDFLIKGYGRNERIIYGTGTIVTPEEMPARVADIFTDPQIAFIHVRSARNNCYQARIDRTP</sequence>
<name>A0A927D5V6_9RHOB</name>
<accession>A0A927D5V6</accession>
<dbReference type="Proteomes" id="UP000635142">
    <property type="component" value="Unassembled WGS sequence"/>
</dbReference>
<dbReference type="InterPro" id="IPR009593">
    <property type="entry name" value="DUF1203"/>
</dbReference>
<reference evidence="1" key="1">
    <citation type="submission" date="2020-08" db="EMBL/GenBank/DDBJ databases">
        <title>Sulfitobacter aestuariivivens sp. nov., isolated from a tidal flat.</title>
        <authorList>
            <person name="Park S."/>
            <person name="Yoon J.-H."/>
        </authorList>
    </citation>
    <scope>NUCLEOTIDE SEQUENCE</scope>
    <source>
        <strain evidence="1">TSTF-M16</strain>
    </source>
</reference>
<dbReference type="EMBL" id="JACTAG010000002">
    <property type="protein sequence ID" value="MBD3665585.1"/>
    <property type="molecule type" value="Genomic_DNA"/>
</dbReference>
<organism evidence="1 2">
    <name type="scientific">Sulfitobacter aestuariivivens</name>
    <dbReference type="NCBI Taxonomy" id="2766981"/>
    <lineage>
        <taxon>Bacteria</taxon>
        <taxon>Pseudomonadati</taxon>
        <taxon>Pseudomonadota</taxon>
        <taxon>Alphaproteobacteria</taxon>
        <taxon>Rhodobacterales</taxon>
        <taxon>Roseobacteraceae</taxon>
        <taxon>Sulfitobacter</taxon>
    </lineage>
</organism>
<proteinExistence type="predicted"/>
<dbReference type="Pfam" id="PF06718">
    <property type="entry name" value="DUF1203"/>
    <property type="match status" value="1"/>
</dbReference>
<gene>
    <name evidence="1" type="ORF">H9Q16_16750</name>
</gene>
<dbReference type="PIRSF" id="PIRSF034110">
    <property type="entry name" value="DUF1203"/>
    <property type="match status" value="1"/>
</dbReference>
<dbReference type="AlphaFoldDB" id="A0A927D5V6"/>